<dbReference type="PANTHER" id="PTHR46320:SF1">
    <property type="entry name" value="GLYCEROPHOSPHODIESTER PHOSPHODIESTERASE 1"/>
    <property type="match status" value="1"/>
</dbReference>
<dbReference type="InterPro" id="IPR032160">
    <property type="entry name" value="DUF4996"/>
</dbReference>
<organism evidence="3 4">
    <name type="scientific">Sphingobacterium detergens</name>
    <dbReference type="NCBI Taxonomy" id="1145106"/>
    <lineage>
        <taxon>Bacteria</taxon>
        <taxon>Pseudomonadati</taxon>
        <taxon>Bacteroidota</taxon>
        <taxon>Sphingobacteriia</taxon>
        <taxon>Sphingobacteriales</taxon>
        <taxon>Sphingobacteriaceae</taxon>
        <taxon>Sphingobacterium</taxon>
    </lineage>
</organism>
<keyword evidence="1" id="KW-0732">Signal</keyword>
<evidence type="ECO:0000313" key="4">
    <source>
        <dbReference type="Proteomes" id="UP000286246"/>
    </source>
</evidence>
<dbReference type="RefSeq" id="WP_208642433.1">
    <property type="nucleotide sequence ID" value="NZ_RAPY01000001.1"/>
</dbReference>
<evidence type="ECO:0000256" key="1">
    <source>
        <dbReference type="SAM" id="SignalP"/>
    </source>
</evidence>
<dbReference type="GO" id="GO:0008889">
    <property type="term" value="F:glycerophosphodiester phosphodiesterase activity"/>
    <property type="evidence" value="ECO:0007669"/>
    <property type="project" value="TreeGrafter"/>
</dbReference>
<evidence type="ECO:0000313" key="3">
    <source>
        <dbReference type="EMBL" id="RKE56072.1"/>
    </source>
</evidence>
<protein>
    <submittedName>
        <fullName evidence="3">Glycerophosphoryl diester phosphodiesterase</fullName>
    </submittedName>
</protein>
<dbReference type="PROSITE" id="PS51704">
    <property type="entry name" value="GP_PDE"/>
    <property type="match status" value="1"/>
</dbReference>
<accession>A0A420BH85</accession>
<dbReference type="Gene3D" id="3.20.20.190">
    <property type="entry name" value="Phosphatidylinositol (PI) phosphodiesterase"/>
    <property type="match status" value="1"/>
</dbReference>
<dbReference type="GO" id="GO:0006644">
    <property type="term" value="P:phospholipid metabolic process"/>
    <property type="evidence" value="ECO:0007669"/>
    <property type="project" value="TreeGrafter"/>
</dbReference>
<dbReference type="EMBL" id="RAPY01000001">
    <property type="protein sequence ID" value="RKE56072.1"/>
    <property type="molecule type" value="Genomic_DNA"/>
</dbReference>
<dbReference type="Pfam" id="PF03009">
    <property type="entry name" value="GDPD"/>
    <property type="match status" value="1"/>
</dbReference>
<comment type="caution">
    <text evidence="3">The sequence shown here is derived from an EMBL/GenBank/DDBJ whole genome shotgun (WGS) entry which is preliminary data.</text>
</comment>
<dbReference type="SUPFAM" id="SSF51695">
    <property type="entry name" value="PLC-like phosphodiesterases"/>
    <property type="match status" value="1"/>
</dbReference>
<proteinExistence type="predicted"/>
<feature type="signal peptide" evidence="1">
    <location>
        <begin position="1"/>
        <end position="22"/>
    </location>
</feature>
<dbReference type="InterPro" id="IPR017946">
    <property type="entry name" value="PLC-like_Pdiesterase_TIM-brl"/>
</dbReference>
<reference evidence="3 4" key="1">
    <citation type="submission" date="2018-09" db="EMBL/GenBank/DDBJ databases">
        <title>Genomic Encyclopedia of Type Strains, Phase III (KMG-III): the genomes of soil and plant-associated and newly described type strains.</title>
        <authorList>
            <person name="Whitman W."/>
        </authorList>
    </citation>
    <scope>NUCLEOTIDE SEQUENCE [LARGE SCALE GENOMIC DNA]</scope>
    <source>
        <strain evidence="3 4">CECT 7938</strain>
    </source>
</reference>
<feature type="domain" description="GP-PDE" evidence="2">
    <location>
        <begin position="47"/>
        <end position="298"/>
    </location>
</feature>
<name>A0A420BH85_SPHD1</name>
<dbReference type="GO" id="GO:0070291">
    <property type="term" value="P:N-acylethanolamine metabolic process"/>
    <property type="evidence" value="ECO:0007669"/>
    <property type="project" value="TreeGrafter"/>
</dbReference>
<dbReference type="GO" id="GO:0005886">
    <property type="term" value="C:plasma membrane"/>
    <property type="evidence" value="ECO:0007669"/>
    <property type="project" value="TreeGrafter"/>
</dbReference>
<dbReference type="Proteomes" id="UP000286246">
    <property type="component" value="Unassembled WGS sequence"/>
</dbReference>
<sequence>MKINIRLFYFYMLLLFVQQLPAQERVASTTNIERTTAQLRNSPSEKVWVIAHRGDWRNAPENSVQAIKNCISMGVDMVEIDVQLTKDGKAVLMHDSTIDRTTTGKGRVGDWTLDSLKNLFLKDGLGIATSHRIPTLEEALLTCKGHILVNIDKGFELFPICYAIAKSTGTLDQIVLKANKSYEEIKEKLGKGFEEVSFMPIINMNSSNAKVLLDNHLRNYKPIAVEFTINKGQEDILKRFQELRQQGINIWVNSLWPKQNAGHDDERAVTDPSIYDWFLENHVNMIQTDRPALLIKYLKSKKQNP</sequence>
<feature type="chain" id="PRO_5019336124" evidence="1">
    <location>
        <begin position="23"/>
        <end position="305"/>
    </location>
</feature>
<gene>
    <name evidence="3" type="ORF">DFQ12_0924</name>
</gene>
<dbReference type="GO" id="GO:0006580">
    <property type="term" value="P:ethanolamine metabolic process"/>
    <property type="evidence" value="ECO:0007669"/>
    <property type="project" value="TreeGrafter"/>
</dbReference>
<dbReference type="AlphaFoldDB" id="A0A420BH85"/>
<dbReference type="CDD" id="cd08566">
    <property type="entry name" value="GDPD_AtGDE_like"/>
    <property type="match status" value="1"/>
</dbReference>
<evidence type="ECO:0000259" key="2">
    <source>
        <dbReference type="PROSITE" id="PS51704"/>
    </source>
</evidence>
<dbReference type="InterPro" id="IPR030395">
    <property type="entry name" value="GP_PDE_dom"/>
</dbReference>
<dbReference type="Pfam" id="PF16387">
    <property type="entry name" value="DUF4996"/>
    <property type="match status" value="1"/>
</dbReference>
<dbReference type="PANTHER" id="PTHR46320">
    <property type="entry name" value="GLYCEROPHOSPHODIESTER PHOSPHODIESTERASE 1"/>
    <property type="match status" value="1"/>
</dbReference>
<keyword evidence="4" id="KW-1185">Reference proteome</keyword>